<sequence length="123" mass="13681">MLDSQVLYPIRWIGGLHWATVLGTVVDHLSIWTLLTGQPDIHIIIEEELGESSVSKHQSQLIGTAIEGVNVVKCRVLIVHSDENCVREKVVHHDYSFHHWLVADDDTGGFVGGDGGLEQFEMV</sequence>
<reference evidence="1 2" key="1">
    <citation type="submission" date="2019-12" db="EMBL/GenBank/DDBJ databases">
        <title>Chromosome-level assembly of the Caenorhabditis remanei genome.</title>
        <authorList>
            <person name="Teterina A.A."/>
            <person name="Willis J.H."/>
            <person name="Phillips P.C."/>
        </authorList>
    </citation>
    <scope>NUCLEOTIDE SEQUENCE [LARGE SCALE GENOMIC DNA]</scope>
    <source>
        <strain evidence="1 2">PX506</strain>
        <tissue evidence="1">Whole organism</tissue>
    </source>
</reference>
<evidence type="ECO:0000313" key="2">
    <source>
        <dbReference type="Proteomes" id="UP000483820"/>
    </source>
</evidence>
<protein>
    <submittedName>
        <fullName evidence="1">Uncharacterized protein</fullName>
    </submittedName>
</protein>
<proteinExistence type="predicted"/>
<dbReference type="AlphaFoldDB" id="A0A6A5GZ99"/>
<dbReference type="CTD" id="78774611"/>
<dbReference type="KEGG" id="crq:GCK72_008265"/>
<comment type="caution">
    <text evidence="1">The sequence shown here is derived from an EMBL/GenBank/DDBJ whole genome shotgun (WGS) entry which is preliminary data.</text>
</comment>
<dbReference type="RefSeq" id="XP_053586312.1">
    <property type="nucleotide sequence ID" value="XM_053726735.1"/>
</dbReference>
<dbReference type="Proteomes" id="UP000483820">
    <property type="component" value="Chromosome III"/>
</dbReference>
<organism evidence="1 2">
    <name type="scientific">Caenorhabditis remanei</name>
    <name type="common">Caenorhabditis vulgaris</name>
    <dbReference type="NCBI Taxonomy" id="31234"/>
    <lineage>
        <taxon>Eukaryota</taxon>
        <taxon>Metazoa</taxon>
        <taxon>Ecdysozoa</taxon>
        <taxon>Nematoda</taxon>
        <taxon>Chromadorea</taxon>
        <taxon>Rhabditida</taxon>
        <taxon>Rhabditina</taxon>
        <taxon>Rhabditomorpha</taxon>
        <taxon>Rhabditoidea</taxon>
        <taxon>Rhabditidae</taxon>
        <taxon>Peloderinae</taxon>
        <taxon>Caenorhabditis</taxon>
    </lineage>
</organism>
<gene>
    <name evidence="1" type="ORF">GCK72_008265</name>
</gene>
<accession>A0A6A5GZ99</accession>
<dbReference type="EMBL" id="WUAV01000003">
    <property type="protein sequence ID" value="KAF1760019.1"/>
    <property type="molecule type" value="Genomic_DNA"/>
</dbReference>
<evidence type="ECO:0000313" key="1">
    <source>
        <dbReference type="EMBL" id="KAF1760019.1"/>
    </source>
</evidence>
<name>A0A6A5GZ99_CAERE</name>
<dbReference type="GeneID" id="78774611"/>